<dbReference type="Proteomes" id="UP000023152">
    <property type="component" value="Unassembled WGS sequence"/>
</dbReference>
<comment type="caution">
    <text evidence="2">The sequence shown here is derived from an EMBL/GenBank/DDBJ whole genome shotgun (WGS) entry which is preliminary data.</text>
</comment>
<keyword evidence="3" id="KW-1185">Reference proteome</keyword>
<sequence length="318" mass="36411">MQISKYCQIATYFARQEGIAFHKCPKEMMELIGTYARYKSEFSRLFKGPQITVSKENARQCQANDHSDAMIRCIDPIVKGGYQEWAVHLHKDHISGGSCFGIIGCHQYFDIGNDGIFIEGANINESVNQYDGDLGRLFRELHVQMTTSRRGRGRRTNEKNSSGGSNEGTPNKSSKKSSSKSGKKKRKLSKNRHHKKKKPRMIDVCREIVSEMDRFDSLPADVRGVYGICDWTNNILVDGKLLDTNFSKPLLATNDVLTFMCDWTDIRCIKLKVLINGVFYGEHGKDYTLKISNLADDDRLWFPMVTLEYSHEWCEIHF</sequence>
<organism evidence="2 3">
    <name type="scientific">Reticulomyxa filosa</name>
    <dbReference type="NCBI Taxonomy" id="46433"/>
    <lineage>
        <taxon>Eukaryota</taxon>
        <taxon>Sar</taxon>
        <taxon>Rhizaria</taxon>
        <taxon>Retaria</taxon>
        <taxon>Foraminifera</taxon>
        <taxon>Monothalamids</taxon>
        <taxon>Reticulomyxidae</taxon>
        <taxon>Reticulomyxa</taxon>
    </lineage>
</organism>
<reference evidence="2 3" key="1">
    <citation type="journal article" date="2013" name="Curr. Biol.">
        <title>The Genome of the Foraminiferan Reticulomyxa filosa.</title>
        <authorList>
            <person name="Glockner G."/>
            <person name="Hulsmann N."/>
            <person name="Schleicher M."/>
            <person name="Noegel A.A."/>
            <person name="Eichinger L."/>
            <person name="Gallinger C."/>
            <person name="Pawlowski J."/>
            <person name="Sierra R."/>
            <person name="Euteneuer U."/>
            <person name="Pillet L."/>
            <person name="Moustafa A."/>
            <person name="Platzer M."/>
            <person name="Groth M."/>
            <person name="Szafranski K."/>
            <person name="Schliwa M."/>
        </authorList>
    </citation>
    <scope>NUCLEOTIDE SEQUENCE [LARGE SCALE GENOMIC DNA]</scope>
</reference>
<name>X6N2G6_RETFI</name>
<accession>X6N2G6</accession>
<dbReference type="EMBL" id="ASPP01012768">
    <property type="protein sequence ID" value="ETO20281.1"/>
    <property type="molecule type" value="Genomic_DNA"/>
</dbReference>
<gene>
    <name evidence="2" type="ORF">RFI_16936</name>
</gene>
<proteinExistence type="predicted"/>
<protein>
    <submittedName>
        <fullName evidence="2">Uncharacterized protein</fullName>
    </submittedName>
</protein>
<evidence type="ECO:0000313" key="3">
    <source>
        <dbReference type="Proteomes" id="UP000023152"/>
    </source>
</evidence>
<evidence type="ECO:0000313" key="2">
    <source>
        <dbReference type="EMBL" id="ETO20281.1"/>
    </source>
</evidence>
<feature type="compositionally biased region" description="Polar residues" evidence="1">
    <location>
        <begin position="159"/>
        <end position="170"/>
    </location>
</feature>
<dbReference type="AlphaFoldDB" id="X6N2G6"/>
<evidence type="ECO:0000256" key="1">
    <source>
        <dbReference type="SAM" id="MobiDB-lite"/>
    </source>
</evidence>
<feature type="region of interest" description="Disordered" evidence="1">
    <location>
        <begin position="145"/>
        <end position="199"/>
    </location>
</feature>
<feature type="compositionally biased region" description="Basic residues" evidence="1">
    <location>
        <begin position="173"/>
        <end position="199"/>
    </location>
</feature>